<organism evidence="9 10">
    <name type="scientific">Sphingobacterium chuzhouense</name>
    <dbReference type="NCBI Taxonomy" id="1742264"/>
    <lineage>
        <taxon>Bacteria</taxon>
        <taxon>Pseudomonadati</taxon>
        <taxon>Bacteroidota</taxon>
        <taxon>Sphingobacteriia</taxon>
        <taxon>Sphingobacteriales</taxon>
        <taxon>Sphingobacteriaceae</taxon>
        <taxon>Sphingobacterium</taxon>
    </lineage>
</organism>
<keyword evidence="5" id="KW-0408">Iron</keyword>
<dbReference type="Pfam" id="PF12801">
    <property type="entry name" value="Fer4_5"/>
    <property type="match status" value="1"/>
</dbReference>
<dbReference type="InterPro" id="IPR032879">
    <property type="entry name" value="FixG_C"/>
</dbReference>
<comment type="caution">
    <text evidence="9">The sequence shown here is derived from an EMBL/GenBank/DDBJ whole genome shotgun (WGS) entry which is preliminary data.</text>
</comment>
<evidence type="ECO:0000256" key="1">
    <source>
        <dbReference type="ARBA" id="ARBA00022448"/>
    </source>
</evidence>
<accession>A0ABR7XVM1</accession>
<evidence type="ECO:0000259" key="8">
    <source>
        <dbReference type="PROSITE" id="PS51379"/>
    </source>
</evidence>
<keyword evidence="7" id="KW-1133">Transmembrane helix</keyword>
<dbReference type="SUPFAM" id="SSF54862">
    <property type="entry name" value="4Fe-4S ferredoxins"/>
    <property type="match status" value="1"/>
</dbReference>
<proteinExistence type="predicted"/>
<keyword evidence="1" id="KW-0813">Transport</keyword>
<dbReference type="InterPro" id="IPR051684">
    <property type="entry name" value="Electron_Trans/Redox"/>
</dbReference>
<evidence type="ECO:0000256" key="4">
    <source>
        <dbReference type="ARBA" id="ARBA00022982"/>
    </source>
</evidence>
<keyword evidence="3" id="KW-0479">Metal-binding</keyword>
<evidence type="ECO:0000256" key="5">
    <source>
        <dbReference type="ARBA" id="ARBA00023004"/>
    </source>
</evidence>
<feature type="transmembrane region" description="Helical" evidence="7">
    <location>
        <begin position="332"/>
        <end position="352"/>
    </location>
</feature>
<feature type="domain" description="4Fe-4S ferredoxin-type" evidence="8">
    <location>
        <begin position="253"/>
        <end position="281"/>
    </location>
</feature>
<dbReference type="PROSITE" id="PS00198">
    <property type="entry name" value="4FE4S_FER_1"/>
    <property type="match status" value="1"/>
</dbReference>
<protein>
    <submittedName>
        <fullName evidence="9">Cytochrome c oxidase accessory protein CcoG</fullName>
    </submittedName>
</protein>
<keyword evidence="10" id="KW-1185">Reference proteome</keyword>
<dbReference type="InterPro" id="IPR014116">
    <property type="entry name" value="Cyt_c_oxidase_cbb3_FixG"/>
</dbReference>
<feature type="transmembrane region" description="Helical" evidence="7">
    <location>
        <begin position="157"/>
        <end position="179"/>
    </location>
</feature>
<dbReference type="Gene3D" id="2.60.40.10">
    <property type="entry name" value="Immunoglobulins"/>
    <property type="match status" value="1"/>
</dbReference>
<evidence type="ECO:0000313" key="9">
    <source>
        <dbReference type="EMBL" id="MBD1423106.1"/>
    </source>
</evidence>
<dbReference type="RefSeq" id="WP_190314759.1">
    <property type="nucleotide sequence ID" value="NZ_JACNYL010000003.1"/>
</dbReference>
<dbReference type="Gene3D" id="3.30.70.20">
    <property type="match status" value="1"/>
</dbReference>
<dbReference type="InterPro" id="IPR017896">
    <property type="entry name" value="4Fe4S_Fe-S-bd"/>
</dbReference>
<keyword evidence="7" id="KW-0812">Transmembrane</keyword>
<evidence type="ECO:0000256" key="3">
    <source>
        <dbReference type="ARBA" id="ARBA00022723"/>
    </source>
</evidence>
<dbReference type="Proteomes" id="UP000651112">
    <property type="component" value="Unassembled WGS sequence"/>
</dbReference>
<sequence>MGTVVDGNSACTKSGNEKRQWIYAKKPGGKLYNYRQWVGYSLLLFLFAAPFIKINGNPFLMFNIIERKFSIFGSVFYPQDLHIFVFGMLIMMVGIVLFTAVYGRVWCGWTCPQTIFMELIFRRIEYVIEGDWIQQRKLNEGPDSDARAWKKVLKHTIFFTISFFISNIFLAYIIGVDALYKIMADPVDQHVVGFASIIIFTFAFYAVFAHVREIVCTTLCPYGRLQGVLLDEKSLTVAYDMTRGEPRGKLKKHDAEQQQGDCIDCKLCVHVCPTGIDIRNGTQLECVNCTACIDACDTVMDKIGKPKRLIGFYSMDDLSEEGKADKKNNTRAIAYSAILVVLTVVFGFLLFSRSEIDGRLLRATGSSYQLREDGKVSNLYTLELLNKSGKDIQFDIESVDDKVNVQMVNNIHDLKKEGSATLSFFLLMDKGEIEQYKQNVKINIVSDGKVMETLKTTFIAPPNKK</sequence>
<dbReference type="PANTHER" id="PTHR30176">
    <property type="entry name" value="FERREDOXIN-TYPE PROTEIN NAPH"/>
    <property type="match status" value="1"/>
</dbReference>
<evidence type="ECO:0000256" key="2">
    <source>
        <dbReference type="ARBA" id="ARBA00022485"/>
    </source>
</evidence>
<dbReference type="InterPro" id="IPR013783">
    <property type="entry name" value="Ig-like_fold"/>
</dbReference>
<name>A0ABR7XVM1_9SPHI</name>
<keyword evidence="6" id="KW-0411">Iron-sulfur</keyword>
<evidence type="ECO:0000313" key="10">
    <source>
        <dbReference type="Proteomes" id="UP000651112"/>
    </source>
</evidence>
<reference evidence="9 10" key="1">
    <citation type="submission" date="2020-08" db="EMBL/GenBank/DDBJ databases">
        <title>Sphingobacterium sp. DN00404 isolated from aquaculture water.</title>
        <authorList>
            <person name="Zhang M."/>
        </authorList>
    </citation>
    <scope>NUCLEOTIDE SEQUENCE [LARGE SCALE GENOMIC DNA]</scope>
    <source>
        <strain evidence="9 10">KCTC 42746</strain>
    </source>
</reference>
<keyword evidence="2" id="KW-0004">4Fe-4S</keyword>
<evidence type="ECO:0000256" key="7">
    <source>
        <dbReference type="SAM" id="Phobius"/>
    </source>
</evidence>
<dbReference type="PROSITE" id="PS51379">
    <property type="entry name" value="4FE4S_FER_2"/>
    <property type="match status" value="1"/>
</dbReference>
<dbReference type="Pfam" id="PF11614">
    <property type="entry name" value="FixG_C"/>
    <property type="match status" value="1"/>
</dbReference>
<keyword evidence="7" id="KW-0472">Membrane</keyword>
<feature type="transmembrane region" description="Helical" evidence="7">
    <location>
        <begin position="191"/>
        <end position="211"/>
    </location>
</feature>
<dbReference type="InterPro" id="IPR017900">
    <property type="entry name" value="4Fe4S_Fe_S_CS"/>
</dbReference>
<feature type="transmembrane region" description="Helical" evidence="7">
    <location>
        <begin position="81"/>
        <end position="102"/>
    </location>
</feature>
<dbReference type="NCBIfam" id="TIGR02745">
    <property type="entry name" value="ccoG_rdxA_fixG"/>
    <property type="match status" value="1"/>
</dbReference>
<gene>
    <name evidence="9" type="primary">ccoG</name>
    <name evidence="9" type="ORF">H8B21_16165</name>
</gene>
<dbReference type="Pfam" id="PF13746">
    <property type="entry name" value="Fer4_18"/>
    <property type="match status" value="1"/>
</dbReference>
<keyword evidence="4" id="KW-0249">Electron transport</keyword>
<dbReference type="PANTHER" id="PTHR30176:SF3">
    <property type="entry name" value="FERREDOXIN-TYPE PROTEIN NAPH"/>
    <property type="match status" value="1"/>
</dbReference>
<dbReference type="EMBL" id="JACNYL010000003">
    <property type="protein sequence ID" value="MBD1423106.1"/>
    <property type="molecule type" value="Genomic_DNA"/>
</dbReference>
<feature type="transmembrane region" description="Helical" evidence="7">
    <location>
        <begin position="37"/>
        <end position="60"/>
    </location>
</feature>
<evidence type="ECO:0000256" key="6">
    <source>
        <dbReference type="ARBA" id="ARBA00023014"/>
    </source>
</evidence>